<dbReference type="Proteomes" id="UP000326202">
    <property type="component" value="Chromosome"/>
</dbReference>
<gene>
    <name evidence="1" type="ORF">FRZ44_09730</name>
</gene>
<evidence type="ECO:0000313" key="1">
    <source>
        <dbReference type="EMBL" id="QEX15686.1"/>
    </source>
</evidence>
<name>A0A5J6MLP6_9PROT</name>
<evidence type="ECO:0000313" key="2">
    <source>
        <dbReference type="Proteomes" id="UP000326202"/>
    </source>
</evidence>
<dbReference type="RefSeq" id="WP_151176116.1">
    <property type="nucleotide sequence ID" value="NZ_CP042906.1"/>
</dbReference>
<dbReference type="KEGG" id="htq:FRZ44_09730"/>
<keyword evidence="2" id="KW-1185">Reference proteome</keyword>
<dbReference type="EMBL" id="CP042906">
    <property type="protein sequence ID" value="QEX15686.1"/>
    <property type="molecule type" value="Genomic_DNA"/>
</dbReference>
<protein>
    <submittedName>
        <fullName evidence="1">Uncharacterized protein</fullName>
    </submittedName>
</protein>
<organism evidence="1 2">
    <name type="scientific">Hypericibacter terrae</name>
    <dbReference type="NCBI Taxonomy" id="2602015"/>
    <lineage>
        <taxon>Bacteria</taxon>
        <taxon>Pseudomonadati</taxon>
        <taxon>Pseudomonadota</taxon>
        <taxon>Alphaproteobacteria</taxon>
        <taxon>Rhodospirillales</taxon>
        <taxon>Dongiaceae</taxon>
        <taxon>Hypericibacter</taxon>
    </lineage>
</organism>
<sequence length="79" mass="9279">MSENTINTIYDRDGKRRVIIFRRDDGTYGFEEERFSDEPLEMAWIRLRKYTASLFASAIDAERDARGRVEWLGNSSPET</sequence>
<proteinExistence type="predicted"/>
<dbReference type="AlphaFoldDB" id="A0A5J6MLP6"/>
<dbReference type="OrthoDB" id="5195437at2"/>
<accession>A0A5J6MLP6</accession>
<reference evidence="1 2" key="1">
    <citation type="submission" date="2019-08" db="EMBL/GenBank/DDBJ databases">
        <title>Hyperibacter terrae gen. nov., sp. nov. and Hyperibacter viscosus sp. nov., two new members in the family Rhodospirillaceae isolated from the rhizosphere of Hypericum perforatum.</title>
        <authorList>
            <person name="Noviana Z."/>
        </authorList>
    </citation>
    <scope>NUCLEOTIDE SEQUENCE [LARGE SCALE GENOMIC DNA]</scope>
    <source>
        <strain evidence="1 2">R5913</strain>
    </source>
</reference>